<proteinExistence type="predicted"/>
<name>A0ABU1BB59_PSEHA</name>
<reference evidence="3 4" key="1">
    <citation type="submission" date="2023-08" db="EMBL/GenBank/DDBJ databases">
        <title>Pseudoalteromonas haloplanktis LL1 genome.</title>
        <authorList>
            <person name="Wu S."/>
        </authorList>
    </citation>
    <scope>NUCLEOTIDE SEQUENCE [LARGE SCALE GENOMIC DNA]</scope>
    <source>
        <strain evidence="3 4">LL1</strain>
    </source>
</reference>
<sequence>MLNNYLVRTRLIVLALFPVIIFTVTAIYLINTVGGLVKGIDDLYDNRIVPLKQIKTVSDNYAVNIVDLFHKYRAGTVSQTALLTAVQEAKNTADKEWRSYLSTDLTDQEKNLTAVVEQRLVPVQQHLQVL</sequence>
<accession>A0ABU1BB59</accession>
<keyword evidence="1" id="KW-0472">Membrane</keyword>
<keyword evidence="1" id="KW-1133">Transmembrane helix</keyword>
<dbReference type="Pfam" id="PF12729">
    <property type="entry name" value="4HB_MCP_1"/>
    <property type="match status" value="1"/>
</dbReference>
<keyword evidence="4" id="KW-1185">Reference proteome</keyword>
<comment type="caution">
    <text evidence="3">The sequence shown here is derived from an EMBL/GenBank/DDBJ whole genome shotgun (WGS) entry which is preliminary data.</text>
</comment>
<dbReference type="RefSeq" id="WP_309038807.1">
    <property type="nucleotide sequence ID" value="NZ_JAVIFY010000005.1"/>
</dbReference>
<evidence type="ECO:0000259" key="2">
    <source>
        <dbReference type="Pfam" id="PF12729"/>
    </source>
</evidence>
<feature type="domain" description="Chemotaxis methyl-accepting receptor HlyB-like 4HB MCP" evidence="2">
    <location>
        <begin position="7"/>
        <end position="124"/>
    </location>
</feature>
<feature type="transmembrane region" description="Helical" evidence="1">
    <location>
        <begin position="12"/>
        <end position="30"/>
    </location>
</feature>
<evidence type="ECO:0000256" key="1">
    <source>
        <dbReference type="SAM" id="Phobius"/>
    </source>
</evidence>
<evidence type="ECO:0000313" key="3">
    <source>
        <dbReference type="EMBL" id="MDQ9091601.1"/>
    </source>
</evidence>
<protein>
    <submittedName>
        <fullName evidence="3">MCP four helix bundle domain-containing protein</fullName>
    </submittedName>
</protein>
<dbReference type="EMBL" id="JAVIFY010000005">
    <property type="protein sequence ID" value="MDQ9091601.1"/>
    <property type="molecule type" value="Genomic_DNA"/>
</dbReference>
<keyword evidence="1" id="KW-0812">Transmembrane</keyword>
<gene>
    <name evidence="3" type="ORF">RC083_08370</name>
</gene>
<dbReference type="InterPro" id="IPR024478">
    <property type="entry name" value="HlyB_4HB_MCP"/>
</dbReference>
<evidence type="ECO:0000313" key="4">
    <source>
        <dbReference type="Proteomes" id="UP001226574"/>
    </source>
</evidence>
<organism evidence="3 4">
    <name type="scientific">Pseudoalteromonas haloplanktis</name>
    <name type="common">Alteromonas haloplanktis</name>
    <dbReference type="NCBI Taxonomy" id="228"/>
    <lineage>
        <taxon>Bacteria</taxon>
        <taxon>Pseudomonadati</taxon>
        <taxon>Pseudomonadota</taxon>
        <taxon>Gammaproteobacteria</taxon>
        <taxon>Alteromonadales</taxon>
        <taxon>Pseudoalteromonadaceae</taxon>
        <taxon>Pseudoalteromonas</taxon>
    </lineage>
</organism>
<dbReference type="Proteomes" id="UP001226574">
    <property type="component" value="Unassembled WGS sequence"/>
</dbReference>